<dbReference type="Pfam" id="PF01582">
    <property type="entry name" value="TIR"/>
    <property type="match status" value="1"/>
</dbReference>
<dbReference type="Proteomes" id="UP000822688">
    <property type="component" value="Chromosome 2"/>
</dbReference>
<dbReference type="PRINTS" id="PR00364">
    <property type="entry name" value="DISEASERSIST"/>
</dbReference>
<dbReference type="InterPro" id="IPR027417">
    <property type="entry name" value="P-loop_NTPase"/>
</dbReference>
<dbReference type="InterPro" id="IPR044974">
    <property type="entry name" value="Disease_R_plants"/>
</dbReference>
<accession>A0A8T0IY41</accession>
<dbReference type="Gene3D" id="3.80.10.10">
    <property type="entry name" value="Ribonuclease Inhibitor"/>
    <property type="match status" value="2"/>
</dbReference>
<dbReference type="PROSITE" id="PS50104">
    <property type="entry name" value="TIR"/>
    <property type="match status" value="1"/>
</dbReference>
<dbReference type="InterPro" id="IPR035897">
    <property type="entry name" value="Toll_tir_struct_dom_sf"/>
</dbReference>
<keyword evidence="3" id="KW-1185">Reference proteome</keyword>
<dbReference type="SUPFAM" id="SSF52200">
    <property type="entry name" value="Toll/Interleukin receptor TIR domain"/>
    <property type="match status" value="1"/>
</dbReference>
<protein>
    <recommendedName>
        <fullName evidence="1">TIR domain-containing protein</fullName>
    </recommendedName>
</protein>
<gene>
    <name evidence="2" type="ORF">KC19_2G182800</name>
</gene>
<dbReference type="GO" id="GO:0043531">
    <property type="term" value="F:ADP binding"/>
    <property type="evidence" value="ECO:0007669"/>
    <property type="project" value="InterPro"/>
</dbReference>
<comment type="caution">
    <text evidence="2">The sequence shown here is derived from an EMBL/GenBank/DDBJ whole genome shotgun (WGS) entry which is preliminary data.</text>
</comment>
<dbReference type="SUPFAM" id="SSF52058">
    <property type="entry name" value="L domain-like"/>
    <property type="match status" value="2"/>
</dbReference>
<dbReference type="EMBL" id="CM026422">
    <property type="protein sequence ID" value="KAG0587678.1"/>
    <property type="molecule type" value="Genomic_DNA"/>
</dbReference>
<dbReference type="Gene3D" id="3.40.50.10140">
    <property type="entry name" value="Toll/interleukin-1 receptor homology (TIR) domain"/>
    <property type="match status" value="1"/>
</dbReference>
<name>A0A8T0IY41_CERPU</name>
<dbReference type="InterPro" id="IPR000157">
    <property type="entry name" value="TIR_dom"/>
</dbReference>
<dbReference type="Pfam" id="PF00931">
    <property type="entry name" value="NB-ARC"/>
    <property type="match status" value="1"/>
</dbReference>
<feature type="domain" description="TIR" evidence="1">
    <location>
        <begin position="17"/>
        <end position="189"/>
    </location>
</feature>
<dbReference type="AlphaFoldDB" id="A0A8T0IY41"/>
<dbReference type="InterPro" id="IPR002182">
    <property type="entry name" value="NB-ARC"/>
</dbReference>
<evidence type="ECO:0000313" key="2">
    <source>
        <dbReference type="EMBL" id="KAG0587678.1"/>
    </source>
</evidence>
<dbReference type="InterPro" id="IPR032675">
    <property type="entry name" value="LRR_dom_sf"/>
</dbReference>
<evidence type="ECO:0000259" key="1">
    <source>
        <dbReference type="PROSITE" id="PS50104"/>
    </source>
</evidence>
<dbReference type="SMART" id="SM00255">
    <property type="entry name" value="TIR"/>
    <property type="match status" value="1"/>
</dbReference>
<dbReference type="GO" id="GO:0007165">
    <property type="term" value="P:signal transduction"/>
    <property type="evidence" value="ECO:0007669"/>
    <property type="project" value="InterPro"/>
</dbReference>
<evidence type="ECO:0000313" key="3">
    <source>
        <dbReference type="Proteomes" id="UP000822688"/>
    </source>
</evidence>
<dbReference type="GO" id="GO:0006952">
    <property type="term" value="P:defense response"/>
    <property type="evidence" value="ECO:0007669"/>
    <property type="project" value="InterPro"/>
</dbReference>
<sequence length="1000" mass="112565">MTSQDGQAPRDHGAVGCKHEVFLSYSRKQRDFVEQLDKDLRNCGYSPFFDRDRYSLPVTENTTNNIRAAIRQCEVGIVVLSEDFFSLTIWPMFELAYMVECKTRIMPVFYGISPTDLDDVDKHKRWRSEWEKLADKYVKENPDKENLVRIPEWREALNSLGPTQGFVYNETQGQVKLLTEIVKEINSRVSPFPDYSYVQGGVRFCQIICKKISNTALSQAYGKQVVGLYGVGGIGKTTSCKYLCKHYYKELDGKVCHIEFDSVKSKKNRLQEVLKQLLKLNGEVSKDWSEEKCYEKLEKGLLSQRIFLAIDNVLDMNEIYEETKCYIRLGAGNSIVLVTARSPVIITKELKIHKCIAMPDLEKHEAQALFLKHAVPKQRFDDYNAPRNEVDEHLLNQCIQRCYFSKGKNGSFHYHPLALRVLGSQLESIDQSKWWSQLKDKETFNRFQQQADPVFSILRSSFDDLKDNKYKLMFLDVVLFDTEADYGLFDTEAHYGLVKYGHYSYDDNWNIFKWLSVVHGLSVTDVQNRLGHLERKSLLEELGDGTTRVGVHDLWREFAAMEANAGETESRPWLYEIWKSKDQESKLYYGGWEKLQRISIMGDKTREKSIDFSNCSKVTVLKLVRVNVEESALNLGLLNRLKSLRIECRFDECVVQGIKTLKHLKVLVWSIIGSLPSTSTLTFPPALQVLRLTCDRYKQYWEVATYEKYSARSTLDLGGLRSLQEACIVSNGKVHISGLSSEMTKLRILNLQGCFGLPSLPGVGDIKGMTALTLSNCKSLKMLPLLQMLTKLRSLNLGDCNSLIAVPGLGCLVALEELDAGGCESLREVPDVSNLTKLQTLILRDCKSLTAVPGLGSMVALVGLDAWGCESLSELPDLSNLTKLGTLILWDCKSLTAVPGLGSMIALQKLELWGCVSLCELPDVSKLTKLQTLNLGDCKSLTAVPGLGSLVALEKLNAWGCESLCELPDVIKLTKLQTLNLGDCKSLTAVPGLGSLVALG</sequence>
<dbReference type="Gene3D" id="3.40.50.300">
    <property type="entry name" value="P-loop containing nucleotide triphosphate hydrolases"/>
    <property type="match status" value="1"/>
</dbReference>
<dbReference type="PANTHER" id="PTHR11017">
    <property type="entry name" value="LEUCINE-RICH REPEAT-CONTAINING PROTEIN"/>
    <property type="match status" value="1"/>
</dbReference>
<organism evidence="2 3">
    <name type="scientific">Ceratodon purpureus</name>
    <name type="common">Fire moss</name>
    <name type="synonym">Dicranum purpureum</name>
    <dbReference type="NCBI Taxonomy" id="3225"/>
    <lineage>
        <taxon>Eukaryota</taxon>
        <taxon>Viridiplantae</taxon>
        <taxon>Streptophyta</taxon>
        <taxon>Embryophyta</taxon>
        <taxon>Bryophyta</taxon>
        <taxon>Bryophytina</taxon>
        <taxon>Bryopsida</taxon>
        <taxon>Dicranidae</taxon>
        <taxon>Pseudoditrichales</taxon>
        <taxon>Ditrichaceae</taxon>
        <taxon>Ceratodon</taxon>
    </lineage>
</organism>
<proteinExistence type="predicted"/>
<dbReference type="PANTHER" id="PTHR11017:SF579">
    <property type="entry name" value="TIR DOMAIN-CONTAINING PROTEIN"/>
    <property type="match status" value="1"/>
</dbReference>
<dbReference type="SUPFAM" id="SSF52540">
    <property type="entry name" value="P-loop containing nucleoside triphosphate hydrolases"/>
    <property type="match status" value="1"/>
</dbReference>
<reference evidence="2" key="1">
    <citation type="submission" date="2020-06" db="EMBL/GenBank/DDBJ databases">
        <title>WGS assembly of Ceratodon purpureus strain R40.</title>
        <authorList>
            <person name="Carey S.B."/>
            <person name="Jenkins J."/>
            <person name="Shu S."/>
            <person name="Lovell J.T."/>
            <person name="Sreedasyam A."/>
            <person name="Maumus F."/>
            <person name="Tiley G.P."/>
            <person name="Fernandez-Pozo N."/>
            <person name="Barry K."/>
            <person name="Chen C."/>
            <person name="Wang M."/>
            <person name="Lipzen A."/>
            <person name="Daum C."/>
            <person name="Saski C.A."/>
            <person name="Payton A.C."/>
            <person name="Mcbreen J.C."/>
            <person name="Conrad R.E."/>
            <person name="Kollar L.M."/>
            <person name="Olsson S."/>
            <person name="Huttunen S."/>
            <person name="Landis J.B."/>
            <person name="Wickett N.J."/>
            <person name="Johnson M.G."/>
            <person name="Rensing S.A."/>
            <person name="Grimwood J."/>
            <person name="Schmutz J."/>
            <person name="Mcdaniel S.F."/>
        </authorList>
    </citation>
    <scope>NUCLEOTIDE SEQUENCE</scope>
    <source>
        <strain evidence="2">R40</strain>
    </source>
</reference>